<evidence type="ECO:0000313" key="3">
    <source>
        <dbReference type="Proteomes" id="UP000515344"/>
    </source>
</evidence>
<feature type="transmembrane region" description="Helical" evidence="1">
    <location>
        <begin position="148"/>
        <end position="170"/>
    </location>
</feature>
<dbReference type="InterPro" id="IPR021354">
    <property type="entry name" value="DUF2975"/>
</dbReference>
<dbReference type="Proteomes" id="UP000515344">
    <property type="component" value="Chromosome"/>
</dbReference>
<evidence type="ECO:0000256" key="1">
    <source>
        <dbReference type="SAM" id="Phobius"/>
    </source>
</evidence>
<keyword evidence="1" id="KW-0812">Transmembrane</keyword>
<name>A0A7G5XFE9_9BACT</name>
<organism evidence="2 3">
    <name type="scientific">Lacibacter sediminis</name>
    <dbReference type="NCBI Taxonomy" id="2760713"/>
    <lineage>
        <taxon>Bacteria</taxon>
        <taxon>Pseudomonadati</taxon>
        <taxon>Bacteroidota</taxon>
        <taxon>Chitinophagia</taxon>
        <taxon>Chitinophagales</taxon>
        <taxon>Chitinophagaceae</taxon>
        <taxon>Lacibacter</taxon>
    </lineage>
</organism>
<dbReference type="KEGG" id="lacs:H4075_19355"/>
<feature type="transmembrane region" description="Helical" evidence="1">
    <location>
        <begin position="67"/>
        <end position="89"/>
    </location>
</feature>
<keyword evidence="1" id="KW-1133">Transmembrane helix</keyword>
<feature type="transmembrane region" description="Helical" evidence="1">
    <location>
        <begin position="12"/>
        <end position="34"/>
    </location>
</feature>
<dbReference type="AlphaFoldDB" id="A0A7G5XFE9"/>
<evidence type="ECO:0000313" key="2">
    <source>
        <dbReference type="EMBL" id="QNA44202.1"/>
    </source>
</evidence>
<proteinExistence type="predicted"/>
<accession>A0A7G5XFE9</accession>
<keyword evidence="3" id="KW-1185">Reference proteome</keyword>
<dbReference type="EMBL" id="CP060007">
    <property type="protein sequence ID" value="QNA44202.1"/>
    <property type="molecule type" value="Genomic_DNA"/>
</dbReference>
<sequence>MEIKITTQHILAVLNVIAWIIFIGVCIEAGGFLFNAFYTLAVKPKGAEFFWNHLNLLSLYQFSKSHFITELALINIVAILRAIMFYVIVKFLYDKKLDLSKPFNMELRRFILIIGYLSLGISFFSVWGTNYTDWLVSKGVTMPSVHQLRIAGADVWVFMSVVLFVIAQIFKRGIELQSENDLTV</sequence>
<dbReference type="Pfam" id="PF11188">
    <property type="entry name" value="DUF2975"/>
    <property type="match status" value="1"/>
</dbReference>
<gene>
    <name evidence="2" type="ORF">H4075_19355</name>
</gene>
<protein>
    <submittedName>
        <fullName evidence="2">DUF2975 domain-containing protein</fullName>
    </submittedName>
</protein>
<keyword evidence="1" id="KW-0472">Membrane</keyword>
<feature type="transmembrane region" description="Helical" evidence="1">
    <location>
        <begin position="110"/>
        <end position="128"/>
    </location>
</feature>
<reference evidence="3" key="1">
    <citation type="submission" date="2020-08" db="EMBL/GenBank/DDBJ databases">
        <title>Lacibacter sp. S13-6-6 genome sequencing.</title>
        <authorList>
            <person name="Jin L."/>
        </authorList>
    </citation>
    <scope>NUCLEOTIDE SEQUENCE [LARGE SCALE GENOMIC DNA]</scope>
    <source>
        <strain evidence="3">S13-6-6</strain>
    </source>
</reference>
<dbReference type="RefSeq" id="WP_182802464.1">
    <property type="nucleotide sequence ID" value="NZ_CP060007.1"/>
</dbReference>